<evidence type="ECO:0000313" key="3">
    <source>
        <dbReference type="Proteomes" id="UP000315295"/>
    </source>
</evidence>
<feature type="compositionally biased region" description="Polar residues" evidence="1">
    <location>
        <begin position="1"/>
        <end position="10"/>
    </location>
</feature>
<gene>
    <name evidence="2" type="ORF">C1H46_025398</name>
</gene>
<dbReference type="Proteomes" id="UP000315295">
    <property type="component" value="Unassembled WGS sequence"/>
</dbReference>
<feature type="region of interest" description="Disordered" evidence="1">
    <location>
        <begin position="1"/>
        <end position="160"/>
    </location>
</feature>
<keyword evidence="3" id="KW-1185">Reference proteome</keyword>
<proteinExistence type="predicted"/>
<feature type="compositionally biased region" description="Low complexity" evidence="1">
    <location>
        <begin position="63"/>
        <end position="77"/>
    </location>
</feature>
<accession>A0A540LRA8</accession>
<protein>
    <submittedName>
        <fullName evidence="2">Uncharacterized protein</fullName>
    </submittedName>
</protein>
<dbReference type="STRING" id="106549.A0A540LRA8"/>
<evidence type="ECO:0000313" key="2">
    <source>
        <dbReference type="EMBL" id="TQD89007.1"/>
    </source>
</evidence>
<feature type="compositionally biased region" description="Basic and acidic residues" evidence="1">
    <location>
        <begin position="131"/>
        <end position="149"/>
    </location>
</feature>
<sequence length="177" mass="19952">MDSTTSTTTPPYLHHSRSEPPSLAKSASRLAHTGHIPHPSLGLIKSSPKRTSSPFAHSRKSSESLPLRELLLLSSPPVQKRSKTRIMDRPEMADDPVVEVPGPRRRCKGRGLQIGLLGYASPRNTRRLRRRSETKTREEKDSSLVEKMAKPRKRRSKKEKPVLVPYLPKFVIKSIPI</sequence>
<dbReference type="AlphaFoldDB" id="A0A540LRA8"/>
<reference evidence="2 3" key="1">
    <citation type="journal article" date="2019" name="G3 (Bethesda)">
        <title>Sequencing of a Wild Apple (Malus baccata) Genome Unravels the Differences Between Cultivated and Wild Apple Species Regarding Disease Resistance and Cold Tolerance.</title>
        <authorList>
            <person name="Chen X."/>
        </authorList>
    </citation>
    <scope>NUCLEOTIDE SEQUENCE [LARGE SCALE GENOMIC DNA]</scope>
    <source>
        <strain evidence="3">cv. Shandingzi</strain>
        <tissue evidence="2">Leaves</tissue>
    </source>
</reference>
<evidence type="ECO:0000256" key="1">
    <source>
        <dbReference type="SAM" id="MobiDB-lite"/>
    </source>
</evidence>
<comment type="caution">
    <text evidence="2">The sequence shown here is derived from an EMBL/GenBank/DDBJ whole genome shotgun (WGS) entry which is preliminary data.</text>
</comment>
<organism evidence="2 3">
    <name type="scientific">Malus baccata</name>
    <name type="common">Siberian crab apple</name>
    <name type="synonym">Pyrus baccata</name>
    <dbReference type="NCBI Taxonomy" id="106549"/>
    <lineage>
        <taxon>Eukaryota</taxon>
        <taxon>Viridiplantae</taxon>
        <taxon>Streptophyta</taxon>
        <taxon>Embryophyta</taxon>
        <taxon>Tracheophyta</taxon>
        <taxon>Spermatophyta</taxon>
        <taxon>Magnoliopsida</taxon>
        <taxon>eudicotyledons</taxon>
        <taxon>Gunneridae</taxon>
        <taxon>Pentapetalae</taxon>
        <taxon>rosids</taxon>
        <taxon>fabids</taxon>
        <taxon>Rosales</taxon>
        <taxon>Rosaceae</taxon>
        <taxon>Amygdaloideae</taxon>
        <taxon>Maleae</taxon>
        <taxon>Malus</taxon>
    </lineage>
</organism>
<dbReference type="EMBL" id="VIEB01000493">
    <property type="protein sequence ID" value="TQD89007.1"/>
    <property type="molecule type" value="Genomic_DNA"/>
</dbReference>
<name>A0A540LRA8_MALBA</name>